<organism evidence="9">
    <name type="scientific">Geoalkalibacter subterraneus</name>
    <dbReference type="NCBI Taxonomy" id="483547"/>
    <lineage>
        <taxon>Bacteria</taxon>
        <taxon>Pseudomonadati</taxon>
        <taxon>Thermodesulfobacteriota</taxon>
        <taxon>Desulfuromonadia</taxon>
        <taxon>Desulfuromonadales</taxon>
        <taxon>Geoalkalibacteraceae</taxon>
        <taxon>Geoalkalibacter</taxon>
    </lineage>
</organism>
<dbReference type="GO" id="GO:0051536">
    <property type="term" value="F:iron-sulfur cluster binding"/>
    <property type="evidence" value="ECO:0007669"/>
    <property type="project" value="UniProtKB-KW"/>
</dbReference>
<dbReference type="InterPro" id="IPR017896">
    <property type="entry name" value="4Fe4S_Fe-S-bd"/>
</dbReference>
<comment type="subcellular location">
    <subcellularLocation>
        <location evidence="1">Cell membrane</location>
    </subcellularLocation>
</comment>
<keyword evidence="7" id="KW-0812">Transmembrane</keyword>
<keyword evidence="7" id="KW-1133">Transmembrane helix</keyword>
<evidence type="ECO:0000256" key="5">
    <source>
        <dbReference type="ARBA" id="ARBA00023014"/>
    </source>
</evidence>
<keyword evidence="3" id="KW-0479">Metal-binding</keyword>
<feature type="transmembrane region" description="Helical" evidence="7">
    <location>
        <begin position="176"/>
        <end position="201"/>
    </location>
</feature>
<dbReference type="AlphaFoldDB" id="A0A831PHZ6"/>
<evidence type="ECO:0000256" key="4">
    <source>
        <dbReference type="ARBA" id="ARBA00023004"/>
    </source>
</evidence>
<feature type="transmembrane region" description="Helical" evidence="7">
    <location>
        <begin position="12"/>
        <end position="34"/>
    </location>
</feature>
<dbReference type="Pfam" id="PF13237">
    <property type="entry name" value="Fer4_10"/>
    <property type="match status" value="1"/>
</dbReference>
<comment type="caution">
    <text evidence="9">The sequence shown here is derived from an EMBL/GenBank/DDBJ whole genome shotgun (WGS) entry which is preliminary data.</text>
</comment>
<feature type="domain" description="4Fe-4S ferredoxin-type" evidence="8">
    <location>
        <begin position="225"/>
        <end position="248"/>
    </location>
</feature>
<feature type="transmembrane region" description="Helical" evidence="7">
    <location>
        <begin position="141"/>
        <end position="164"/>
    </location>
</feature>
<dbReference type="PROSITE" id="PS00198">
    <property type="entry name" value="4FE4S_FER_1"/>
    <property type="match status" value="1"/>
</dbReference>
<keyword evidence="6 7" id="KW-0472">Membrane</keyword>
<evidence type="ECO:0000256" key="1">
    <source>
        <dbReference type="ARBA" id="ARBA00004236"/>
    </source>
</evidence>
<gene>
    <name evidence="9" type="ORF">ENN94_00415</name>
</gene>
<evidence type="ECO:0000256" key="2">
    <source>
        <dbReference type="ARBA" id="ARBA00022475"/>
    </source>
</evidence>
<evidence type="ECO:0000313" key="9">
    <source>
        <dbReference type="EMBL" id="HDR46144.1"/>
    </source>
</evidence>
<dbReference type="PROSITE" id="PS51379">
    <property type="entry name" value="4FE4S_FER_2"/>
    <property type="match status" value="2"/>
</dbReference>
<dbReference type="GO" id="GO:0046872">
    <property type="term" value="F:metal ion binding"/>
    <property type="evidence" value="ECO:0007669"/>
    <property type="project" value="UniProtKB-KW"/>
</dbReference>
<reference evidence="9" key="1">
    <citation type="journal article" date="2020" name="mSystems">
        <title>Genome- and Community-Level Interaction Insights into Carbon Utilization and Element Cycling Functions of Hydrothermarchaeota in Hydrothermal Sediment.</title>
        <authorList>
            <person name="Zhou Z."/>
            <person name="Liu Y."/>
            <person name="Xu W."/>
            <person name="Pan J."/>
            <person name="Luo Z.H."/>
            <person name="Li M."/>
        </authorList>
    </citation>
    <scope>NUCLEOTIDE SEQUENCE [LARGE SCALE GENOMIC DNA]</scope>
    <source>
        <strain evidence="9">SpSt-1220</strain>
    </source>
</reference>
<keyword evidence="5" id="KW-0411">Iron-sulfur</keyword>
<dbReference type="PANTHER" id="PTHR30224">
    <property type="entry name" value="ELECTRON TRANSPORT PROTEIN"/>
    <property type="match status" value="1"/>
</dbReference>
<evidence type="ECO:0000259" key="8">
    <source>
        <dbReference type="PROSITE" id="PS51379"/>
    </source>
</evidence>
<keyword evidence="2" id="KW-1003">Cell membrane</keyword>
<name>A0A831PHZ6_9BACT</name>
<sequence length="334" mass="37696">MFQALLPRDTRAFRILVQWAFFAWIIYLGVRFWFFVRHFESGGTAAYMSRPPGVEGFLPIGALVSLKHWVTNGIVDQVHPAALVLFLTFVAMAFLARKSFCSWLCPVGTLSEGCWKLGERIFGRNFQIWRPLDIVLRGLKYALLAFFVKIILIDMPAQAIGGFLQAPYWAISDVKMLHFFTNMSLTVMVVIVVLTGLSLLYRNFWCRYLCPYGALLGLISLCSPMAVRRDTEACIGCSKCTRACPSRIDVEKKSTVINAECTGCLSCVSSCPTEALSMKPPFYRRFLPSWSFAALVLALFFGGVGFGMLTGHWQTSLEYQDYMRLIPMARMMGH</sequence>
<dbReference type="EMBL" id="DSDO01000031">
    <property type="protein sequence ID" value="HDR46144.1"/>
    <property type="molecule type" value="Genomic_DNA"/>
</dbReference>
<accession>A0A831PHZ6</accession>
<feature type="transmembrane region" description="Helical" evidence="7">
    <location>
        <begin position="286"/>
        <end position="309"/>
    </location>
</feature>
<dbReference type="PANTHER" id="PTHR30224:SF4">
    <property type="entry name" value="ELECTRON TRANSPORT PROTEIN YCCM-RELATED"/>
    <property type="match status" value="1"/>
</dbReference>
<protein>
    <submittedName>
        <fullName evidence="9">4Fe-4S binding protein</fullName>
    </submittedName>
</protein>
<dbReference type="SUPFAM" id="SSF54862">
    <property type="entry name" value="4Fe-4S ferredoxins"/>
    <property type="match status" value="1"/>
</dbReference>
<dbReference type="InterPro" id="IPR017900">
    <property type="entry name" value="4Fe4S_Fe_S_CS"/>
</dbReference>
<proteinExistence type="predicted"/>
<evidence type="ECO:0000256" key="3">
    <source>
        <dbReference type="ARBA" id="ARBA00022723"/>
    </source>
</evidence>
<feature type="transmembrane region" description="Helical" evidence="7">
    <location>
        <begin position="78"/>
        <end position="96"/>
    </location>
</feature>
<dbReference type="Gene3D" id="3.30.70.20">
    <property type="match status" value="1"/>
</dbReference>
<keyword evidence="4" id="KW-0408">Iron</keyword>
<evidence type="ECO:0000256" key="6">
    <source>
        <dbReference type="ARBA" id="ARBA00023136"/>
    </source>
</evidence>
<dbReference type="Proteomes" id="UP000886162">
    <property type="component" value="Unassembled WGS sequence"/>
</dbReference>
<feature type="domain" description="4Fe-4S ferredoxin-type" evidence="8">
    <location>
        <begin position="253"/>
        <end position="281"/>
    </location>
</feature>
<evidence type="ECO:0000256" key="7">
    <source>
        <dbReference type="SAM" id="Phobius"/>
    </source>
</evidence>
<dbReference type="GO" id="GO:0005886">
    <property type="term" value="C:plasma membrane"/>
    <property type="evidence" value="ECO:0007669"/>
    <property type="project" value="UniProtKB-SubCell"/>
</dbReference>
<dbReference type="InterPro" id="IPR052378">
    <property type="entry name" value="NosR_regulator"/>
</dbReference>
<dbReference type="Pfam" id="PF12801">
    <property type="entry name" value="Fer4_5"/>
    <property type="match status" value="2"/>
</dbReference>